<proteinExistence type="predicted"/>
<feature type="transmembrane region" description="Helical" evidence="1">
    <location>
        <begin position="101"/>
        <end position="120"/>
    </location>
</feature>
<evidence type="ECO:0000313" key="3">
    <source>
        <dbReference type="EMBL" id="PWE00334.1"/>
    </source>
</evidence>
<accession>A0A2U2BB85</accession>
<dbReference type="AlphaFoldDB" id="A0A2U2BB85"/>
<dbReference type="Gene3D" id="3.40.50.2000">
    <property type="entry name" value="Glycogen Phosphorylase B"/>
    <property type="match status" value="2"/>
</dbReference>
<feature type="domain" description="Glycosyl transferase family 1" evidence="2">
    <location>
        <begin position="225"/>
        <end position="382"/>
    </location>
</feature>
<evidence type="ECO:0000259" key="2">
    <source>
        <dbReference type="Pfam" id="PF00534"/>
    </source>
</evidence>
<dbReference type="Proteomes" id="UP000244956">
    <property type="component" value="Unassembled WGS sequence"/>
</dbReference>
<dbReference type="EMBL" id="QEWP01000003">
    <property type="protein sequence ID" value="PWE00334.1"/>
    <property type="molecule type" value="Genomic_DNA"/>
</dbReference>
<dbReference type="GO" id="GO:0016757">
    <property type="term" value="F:glycosyltransferase activity"/>
    <property type="evidence" value="ECO:0007669"/>
    <property type="project" value="InterPro"/>
</dbReference>
<comment type="caution">
    <text evidence="3">The sequence shown here is derived from an EMBL/GenBank/DDBJ whole genome shotgun (WGS) entry which is preliminary data.</text>
</comment>
<sequence length="406" mass="47656">MKHDQGNKALCVLNFSGRYGGAEKRYLTLFRSLMNSDKDYYLIVNTKLYRLFLNNGILQPHDRIILFSDGGDGIPKEKKGGKELPTRNRDRCRSIKQFLGGWKYFLKTLVLWLRFSWFFIRQIRRNRISRIYGVWQGGIWTWMLCRLLNVELFYSVNATGKLLVKKTIRKFFDSQYYVLRHAQLLDFLSPSLPDEYFQALGEKHFRGQLVVTPNSFIDYTRYYSAPQKQPWVVFLGRLEPVKNPMLFLKAVKIFQDKYPKVQARFFVMGTGAMLSEMQQYVEKYQLRDVEFTGLHQRPWDVLQKSSVFASLQKGENYPSQSLIEAMACENGIVATDVGNTRRLVTEKDGFLITETPEIIADVFYTLLSKPTIRKEFGTNARKKVMAEHTLERFVEWFDALMERPNH</sequence>
<keyword evidence="1" id="KW-0812">Transmembrane</keyword>
<name>A0A2U2BB85_9BACT</name>
<evidence type="ECO:0000313" key="4">
    <source>
        <dbReference type="Proteomes" id="UP000244956"/>
    </source>
</evidence>
<dbReference type="RefSeq" id="WP_109263374.1">
    <property type="nucleotide sequence ID" value="NZ_QEWP01000003.1"/>
</dbReference>
<dbReference type="SUPFAM" id="SSF53756">
    <property type="entry name" value="UDP-Glycosyltransferase/glycogen phosphorylase"/>
    <property type="match status" value="1"/>
</dbReference>
<dbReference type="PANTHER" id="PTHR12526">
    <property type="entry name" value="GLYCOSYLTRANSFERASE"/>
    <property type="match status" value="1"/>
</dbReference>
<organism evidence="3 4">
    <name type="scientific">Marinilabilia rubra</name>
    <dbReference type="NCBI Taxonomy" id="2162893"/>
    <lineage>
        <taxon>Bacteria</taxon>
        <taxon>Pseudomonadati</taxon>
        <taxon>Bacteroidota</taxon>
        <taxon>Bacteroidia</taxon>
        <taxon>Marinilabiliales</taxon>
        <taxon>Marinilabiliaceae</taxon>
        <taxon>Marinilabilia</taxon>
    </lineage>
</organism>
<dbReference type="Pfam" id="PF00534">
    <property type="entry name" value="Glycos_transf_1"/>
    <property type="match status" value="1"/>
</dbReference>
<gene>
    <name evidence="3" type="ORF">DDZ16_05180</name>
</gene>
<dbReference type="OrthoDB" id="9813638at2"/>
<evidence type="ECO:0000256" key="1">
    <source>
        <dbReference type="SAM" id="Phobius"/>
    </source>
</evidence>
<dbReference type="InterPro" id="IPR001296">
    <property type="entry name" value="Glyco_trans_1"/>
</dbReference>
<keyword evidence="4" id="KW-1185">Reference proteome</keyword>
<protein>
    <submittedName>
        <fullName evidence="3">Glycosyl transferase family 1</fullName>
    </submittedName>
</protein>
<keyword evidence="1" id="KW-1133">Transmembrane helix</keyword>
<reference evidence="3 4" key="1">
    <citation type="submission" date="2018-05" db="EMBL/GenBank/DDBJ databases">
        <title>Marinilabilia rubrum sp. nov., isolated from saltern sediment.</title>
        <authorList>
            <person name="Zhang R."/>
        </authorList>
    </citation>
    <scope>NUCLEOTIDE SEQUENCE [LARGE SCALE GENOMIC DNA]</scope>
    <source>
        <strain evidence="3 4">WTE16</strain>
    </source>
</reference>
<keyword evidence="1" id="KW-0472">Membrane</keyword>
<keyword evidence="3" id="KW-0808">Transferase</keyword>